<name>A0AC61ND73_9BACT</name>
<keyword evidence="2" id="KW-1185">Reference proteome</keyword>
<gene>
    <name evidence="1" type="ORF">K4L44_12920</name>
</gene>
<reference evidence="1" key="1">
    <citation type="submission" date="2021-08" db="EMBL/GenBank/DDBJ databases">
        <title>Novel anaerobic bacterium isolated from sea squirt in East Sea, Republic of Korea.</title>
        <authorList>
            <person name="Nguyen T.H."/>
            <person name="Li Z."/>
            <person name="Lee Y.-J."/>
            <person name="Ko J."/>
            <person name="Kim S.-G."/>
        </authorList>
    </citation>
    <scope>NUCLEOTIDE SEQUENCE</scope>
    <source>
        <strain evidence="1">KCTC 25031</strain>
    </source>
</reference>
<evidence type="ECO:0000313" key="1">
    <source>
        <dbReference type="EMBL" id="QZE13478.1"/>
    </source>
</evidence>
<proteinExistence type="predicted"/>
<accession>A0AC61ND73</accession>
<evidence type="ECO:0000313" key="2">
    <source>
        <dbReference type="Proteomes" id="UP000826212"/>
    </source>
</evidence>
<dbReference type="EMBL" id="CP081303">
    <property type="protein sequence ID" value="QZE13478.1"/>
    <property type="molecule type" value="Genomic_DNA"/>
</dbReference>
<organism evidence="1 2">
    <name type="scientific">Halosquirtibacter laminarini</name>
    <dbReference type="NCBI Taxonomy" id="3374600"/>
    <lineage>
        <taxon>Bacteria</taxon>
        <taxon>Pseudomonadati</taxon>
        <taxon>Bacteroidota</taxon>
        <taxon>Bacteroidia</taxon>
        <taxon>Marinilabiliales</taxon>
        <taxon>Prolixibacteraceae</taxon>
        <taxon>Halosquirtibacter</taxon>
    </lineage>
</organism>
<dbReference type="Proteomes" id="UP000826212">
    <property type="component" value="Chromosome"/>
</dbReference>
<protein>
    <submittedName>
        <fullName evidence="1">SusC/RagA family TonB-linked outer membrane protein</fullName>
    </submittedName>
</protein>
<sequence>MKKQYTLSLILFMFLLSLGAKAQDLKVVHGVVIDSKTHQTLPGASVYMQNTTVGLANDEYNTVANYNQGTVTDLNGEFRFKISKEAKFVTCSYIGYKMKQVPVSFSGKIKIVLEPDVSNIEEVIVTGYQDIKESKLTASVVKLKTDDIIQANVSSIDQMLAGQLAGVQTVVTSGAPGAPAKIRIRGNASLNGAQDPLWVVDGVPLTNTDVPDLDGKDISDLTNSSIAGLNPNDIEAITVLKDAAATAIYGARASNGVIVVTTKRGKKGKVNVTINSNVSFVQRPDMGKLNLLNASEKVDLELQMAQRTDLMFYPAYNAHGGEIMRILDASGELSAYQNGNFSNLSADTQAKINALRSNGADWGKEIYRSAINQNHNISVSGGSDVATYYVSMGYYDEKGTTVGTGMNRNNITMRTDFNVSDNLKLGLKIFANKRKNTSFMKGTQRYTNPNRYSRNVNPYLNIYNHDGSYHYDRDTQTNADEYLPFNFVEEREGTMNNLSTMSYMTQFDLDWSITNDLSFRTTLGYQVDNSLSEKRADWETFYSRDRYESSSYSAKDDEGNSITKYYLPSGQIRNNLDTRINQWNVKNILEYNKTVAEVHEFDVMIGDEIRHDDLAQRQSWVYGFNPVTLTSKPLVYHDPADAKKFPTYKESSDENAYVSYFGTLNYSYDRKYSLFGSIRTDASNIFGKNVNDLFVPLWAIGAAWNLDKESFFQVDAINKAKLRFSYGLQGNIDKSTSPTLIGGWNTHNLLGGLNENAIVVTGAPNPDLQWEKTTNYDLGLEMGFFKNRIQFTADVYSRNSYDLIGTKELASETGFMTSAINWAEVSNKGYELSLSAQLVRSRDFSWDMTFNWSHNKDLVEKIHINDKQVIPSREGFPVNALFGFKTAGLDKDGLPLFDDNGKAVSATDFFKLEAPWGIAGLTASTLEKKEVRDKYSYMGTTDPKFTGGIINNFRYKGFSLYIAANFFLKGMKREEPFYSNGQFDRSRNYTHKIDDIWSPDNTSGKYPAIISPTSSSENPYDFYAYDGDGLGTFTPYKDLDIWFKEVNYLRISNIRLSYSLSKDLANSLGLGSATVKVEALNPFVIGTDYSGYFDPETYGSIYSQPIAKSFSVGLNLSF</sequence>